<evidence type="ECO:0000256" key="11">
    <source>
        <dbReference type="ARBA" id="ARBA00023136"/>
    </source>
</evidence>
<keyword evidence="5 13" id="KW-0812">Transmembrane</keyword>
<dbReference type="GO" id="GO:0046872">
    <property type="term" value="F:metal ion binding"/>
    <property type="evidence" value="ECO:0007669"/>
    <property type="project" value="UniProtKB-KW"/>
</dbReference>
<evidence type="ECO:0000256" key="6">
    <source>
        <dbReference type="ARBA" id="ARBA00022723"/>
    </source>
</evidence>
<keyword evidence="11 13" id="KW-0472">Membrane</keyword>
<comment type="similarity">
    <text evidence="13">Belongs to the CcmE/CycJ family.</text>
</comment>
<dbReference type="PANTHER" id="PTHR34128">
    <property type="entry name" value="CYTOCHROME C-TYPE BIOGENESIS PROTEIN CCME HOMOLOG, MITOCHONDRIAL"/>
    <property type="match status" value="1"/>
</dbReference>
<dbReference type="NCBIfam" id="NF009727">
    <property type="entry name" value="PRK13254.1-1"/>
    <property type="match status" value="1"/>
</dbReference>
<evidence type="ECO:0000256" key="15">
    <source>
        <dbReference type="SAM" id="MobiDB-lite"/>
    </source>
</evidence>
<feature type="compositionally biased region" description="Basic and acidic residues" evidence="15">
    <location>
        <begin position="142"/>
        <end position="151"/>
    </location>
</feature>
<evidence type="ECO:0000256" key="14">
    <source>
        <dbReference type="PIRSR" id="PIRSR604329-50"/>
    </source>
</evidence>
<feature type="topological domain" description="Cytoplasmic" evidence="13">
    <location>
        <begin position="1"/>
        <end position="8"/>
    </location>
</feature>
<feature type="region of interest" description="Disordered" evidence="15">
    <location>
        <begin position="142"/>
        <end position="196"/>
    </location>
</feature>
<feature type="transmembrane region" description="Helical" evidence="16">
    <location>
        <begin position="9"/>
        <end position="30"/>
    </location>
</feature>
<comment type="subcellular location">
    <subcellularLocation>
        <location evidence="1">Cell inner membrane</location>
    </subcellularLocation>
    <subcellularLocation>
        <location evidence="13">Cell membrane</location>
        <topology evidence="13">Single-pass type II membrane protein</topology>
    </subcellularLocation>
</comment>
<name>A0A6N9TB99_9ALTE</name>
<dbReference type="SUPFAM" id="SSF82093">
    <property type="entry name" value="Heme chaperone CcmE"/>
    <property type="match status" value="1"/>
</dbReference>
<evidence type="ECO:0000256" key="12">
    <source>
        <dbReference type="ARBA" id="ARBA00056663"/>
    </source>
</evidence>
<keyword evidence="18" id="KW-1185">Reference proteome</keyword>
<comment type="function">
    <text evidence="12 13">Heme chaperone required for the biogenesis of c-type cytochromes. Transiently binds heme delivered by CcmC and transfers the heme to apo-cytochromes in a process facilitated by CcmF and CcmH.</text>
</comment>
<keyword evidence="9 13" id="KW-1133">Transmembrane helix</keyword>
<dbReference type="GO" id="GO:0005886">
    <property type="term" value="C:plasma membrane"/>
    <property type="evidence" value="ECO:0007669"/>
    <property type="project" value="UniProtKB-SubCell"/>
</dbReference>
<dbReference type="AlphaFoldDB" id="A0A6N9TB99"/>
<dbReference type="Proteomes" id="UP000471381">
    <property type="component" value="Unassembled WGS sequence"/>
</dbReference>
<dbReference type="RefSeq" id="WP_163105178.1">
    <property type="nucleotide sequence ID" value="NZ_JAAAWO010000002.1"/>
</dbReference>
<dbReference type="GO" id="GO:0017003">
    <property type="term" value="P:protein-heme linkage"/>
    <property type="evidence" value="ECO:0007669"/>
    <property type="project" value="UniProtKB-UniRule"/>
</dbReference>
<dbReference type="Gene3D" id="2.40.50.140">
    <property type="entry name" value="Nucleic acid-binding proteins"/>
    <property type="match status" value="1"/>
</dbReference>
<feature type="compositionally biased region" description="Polar residues" evidence="15">
    <location>
        <begin position="158"/>
        <end position="175"/>
    </location>
</feature>
<keyword evidence="10 13" id="KW-0408">Iron</keyword>
<evidence type="ECO:0000256" key="3">
    <source>
        <dbReference type="ARBA" id="ARBA00022519"/>
    </source>
</evidence>
<dbReference type="FunFam" id="2.40.50.140:FF:000104">
    <property type="entry name" value="Cytochrome c-type biogenesis protein CcmE"/>
    <property type="match status" value="1"/>
</dbReference>
<sequence length="196" mass="21111">MNPRRKQRLTVVALIGLLVASAIGLMLYALNDSIDLFYTPSEIIEGKNGLKPQVGQRLRIGGMVVPGTVSRDPDSLAVSFDLVDTGPAVTVTFTGILPDLFREGQGIVATGVLTDSRQINAQEVLAKHDEEYMPPELAEKMKGIKHVKPENKPGYGSSDASSYNDKSYEASSYEKSTNESDVSGKADSTTSMNEGQ</sequence>
<feature type="compositionally biased region" description="Polar residues" evidence="15">
    <location>
        <begin position="185"/>
        <end position="196"/>
    </location>
</feature>
<comment type="caution">
    <text evidence="17">The sequence shown here is derived from an EMBL/GenBank/DDBJ whole genome shotgun (WGS) entry which is preliminary data.</text>
</comment>
<dbReference type="InterPro" id="IPR012340">
    <property type="entry name" value="NA-bd_OB-fold"/>
</dbReference>
<evidence type="ECO:0000313" key="17">
    <source>
        <dbReference type="EMBL" id="NDW14577.1"/>
    </source>
</evidence>
<protein>
    <recommendedName>
        <fullName evidence="13">Cytochrome c-type biogenesis protein CcmE</fullName>
    </recommendedName>
    <alternativeName>
        <fullName evidence="13">Cytochrome c maturation protein E</fullName>
    </alternativeName>
    <alternativeName>
        <fullName evidence="13">Heme chaperone CcmE</fullName>
    </alternativeName>
</protein>
<evidence type="ECO:0000256" key="13">
    <source>
        <dbReference type="HAMAP-Rule" id="MF_01959"/>
    </source>
</evidence>
<dbReference type="GO" id="GO:0020037">
    <property type="term" value="F:heme binding"/>
    <property type="evidence" value="ECO:0007669"/>
    <property type="project" value="InterPro"/>
</dbReference>
<gene>
    <name evidence="13 17" type="primary">ccmE</name>
    <name evidence="13" type="synonym">cycJ</name>
    <name evidence="17" type="ORF">GTQ48_03400</name>
</gene>
<feature type="binding site" description="axial binding residue" evidence="13 14">
    <location>
        <position position="132"/>
    </location>
    <ligand>
        <name>heme</name>
        <dbReference type="ChEBI" id="CHEBI:30413"/>
    </ligand>
    <ligandPart>
        <name>Fe</name>
        <dbReference type="ChEBI" id="CHEBI:18248"/>
    </ligandPart>
</feature>
<dbReference type="PANTHER" id="PTHR34128:SF2">
    <property type="entry name" value="CYTOCHROME C-TYPE BIOGENESIS PROTEIN CCME HOMOLOG, MITOCHONDRIAL"/>
    <property type="match status" value="1"/>
</dbReference>
<evidence type="ECO:0000256" key="8">
    <source>
        <dbReference type="ARBA" id="ARBA00022968"/>
    </source>
</evidence>
<evidence type="ECO:0000256" key="10">
    <source>
        <dbReference type="ARBA" id="ARBA00023004"/>
    </source>
</evidence>
<accession>A0A6N9TB99</accession>
<organism evidence="17 18">
    <name type="scientific">Alteromonas genovensis</name>
    <dbReference type="NCBI Taxonomy" id="471225"/>
    <lineage>
        <taxon>Bacteria</taxon>
        <taxon>Pseudomonadati</taxon>
        <taxon>Pseudomonadota</taxon>
        <taxon>Gammaproteobacteria</taxon>
        <taxon>Alteromonadales</taxon>
        <taxon>Alteromonadaceae</taxon>
        <taxon>Alteromonas/Salinimonas group</taxon>
        <taxon>Alteromonas</taxon>
    </lineage>
</organism>
<dbReference type="EMBL" id="JAAAWO010000002">
    <property type="protein sequence ID" value="NDW14577.1"/>
    <property type="molecule type" value="Genomic_DNA"/>
</dbReference>
<feature type="topological domain" description="Extracellular" evidence="13">
    <location>
        <begin position="30"/>
        <end position="196"/>
    </location>
</feature>
<evidence type="ECO:0000256" key="9">
    <source>
        <dbReference type="ARBA" id="ARBA00022989"/>
    </source>
</evidence>
<evidence type="ECO:0000256" key="16">
    <source>
        <dbReference type="SAM" id="Phobius"/>
    </source>
</evidence>
<dbReference type="Pfam" id="PF03100">
    <property type="entry name" value="CcmE"/>
    <property type="match status" value="1"/>
</dbReference>
<keyword evidence="7 13" id="KW-0201">Cytochrome c-type biogenesis</keyword>
<keyword evidence="3" id="KW-0997">Cell inner membrane</keyword>
<dbReference type="InterPro" id="IPR036127">
    <property type="entry name" value="CcmE-like_sf"/>
</dbReference>
<evidence type="ECO:0000256" key="2">
    <source>
        <dbReference type="ARBA" id="ARBA00022475"/>
    </source>
</evidence>
<evidence type="ECO:0000256" key="7">
    <source>
        <dbReference type="ARBA" id="ARBA00022748"/>
    </source>
</evidence>
<dbReference type="InterPro" id="IPR004329">
    <property type="entry name" value="CcmE"/>
</dbReference>
<evidence type="ECO:0000256" key="4">
    <source>
        <dbReference type="ARBA" id="ARBA00022617"/>
    </source>
</evidence>
<evidence type="ECO:0000256" key="1">
    <source>
        <dbReference type="ARBA" id="ARBA00004533"/>
    </source>
</evidence>
<feature type="binding site" description="covalent" evidence="13 14">
    <location>
        <position position="128"/>
    </location>
    <ligand>
        <name>heme</name>
        <dbReference type="ChEBI" id="CHEBI:30413"/>
    </ligand>
</feature>
<dbReference type="NCBIfam" id="NF009638">
    <property type="entry name" value="PRK13165.1"/>
    <property type="match status" value="1"/>
</dbReference>
<keyword evidence="6 13" id="KW-0479">Metal-binding</keyword>
<keyword evidence="8 13" id="KW-0735">Signal-anchor</keyword>
<keyword evidence="2 13" id="KW-1003">Cell membrane</keyword>
<proteinExistence type="inferred from homology"/>
<dbReference type="HAMAP" id="MF_01959">
    <property type="entry name" value="CcmE"/>
    <property type="match status" value="1"/>
</dbReference>
<dbReference type="GO" id="GO:0017004">
    <property type="term" value="P:cytochrome complex assembly"/>
    <property type="evidence" value="ECO:0007669"/>
    <property type="project" value="UniProtKB-KW"/>
</dbReference>
<keyword evidence="4 13" id="KW-0349">Heme</keyword>
<reference evidence="17 18" key="1">
    <citation type="submission" date="2020-01" db="EMBL/GenBank/DDBJ databases">
        <title>Genomes of bacteria type strains.</title>
        <authorList>
            <person name="Chen J."/>
            <person name="Zhu S."/>
            <person name="Yang J."/>
        </authorList>
    </citation>
    <scope>NUCLEOTIDE SEQUENCE [LARGE SCALE GENOMIC DNA]</scope>
    <source>
        <strain evidence="17 18">LMG 24078</strain>
    </source>
</reference>
<evidence type="ECO:0000313" key="18">
    <source>
        <dbReference type="Proteomes" id="UP000471381"/>
    </source>
</evidence>
<evidence type="ECO:0000256" key="5">
    <source>
        <dbReference type="ARBA" id="ARBA00022692"/>
    </source>
</evidence>